<protein>
    <recommendedName>
        <fullName evidence="3">Lysine N-acyltransferase MbtK</fullName>
    </recommendedName>
    <alternativeName>
        <fullName evidence="4">Mycobactin synthase protein K</fullName>
    </alternativeName>
</protein>
<dbReference type="SMART" id="SM01006">
    <property type="entry name" value="AlcB"/>
    <property type="match status" value="1"/>
</dbReference>
<evidence type="ECO:0000313" key="7">
    <source>
        <dbReference type="Proteomes" id="UP000319375"/>
    </source>
</evidence>
<dbReference type="OrthoDB" id="9087497at2"/>
<keyword evidence="7" id="KW-1185">Reference proteome</keyword>
<comment type="caution">
    <text evidence="6">The sequence shown here is derived from an EMBL/GenBank/DDBJ whole genome shotgun (WGS) entry which is preliminary data.</text>
</comment>
<dbReference type="PANTHER" id="PTHR31438">
    <property type="entry name" value="LYSINE N-ACYLTRANSFERASE C17G9.06C-RELATED"/>
    <property type="match status" value="1"/>
</dbReference>
<dbReference type="GO" id="GO:0016410">
    <property type="term" value="F:N-acyltransferase activity"/>
    <property type="evidence" value="ECO:0007669"/>
    <property type="project" value="TreeGrafter"/>
</dbReference>
<organism evidence="6 7">
    <name type="scientific">Tsukamurella conjunctivitidis</name>
    <dbReference type="NCBI Taxonomy" id="2592068"/>
    <lineage>
        <taxon>Bacteria</taxon>
        <taxon>Bacillati</taxon>
        <taxon>Actinomycetota</taxon>
        <taxon>Actinomycetes</taxon>
        <taxon>Mycobacteriales</taxon>
        <taxon>Tsukamurellaceae</taxon>
        <taxon>Tsukamurella</taxon>
    </lineage>
</organism>
<dbReference type="SUPFAM" id="SSF55729">
    <property type="entry name" value="Acyl-CoA N-acyltransferases (Nat)"/>
    <property type="match status" value="1"/>
</dbReference>
<comment type="pathway">
    <text evidence="2">Siderophore biosynthesis; mycobactin biosynthesis.</text>
</comment>
<dbReference type="PANTHER" id="PTHR31438:SF1">
    <property type="entry name" value="LYSINE N-ACYLTRANSFERASE C17G9.06C-RELATED"/>
    <property type="match status" value="1"/>
</dbReference>
<dbReference type="Gene3D" id="3.40.630.30">
    <property type="match status" value="1"/>
</dbReference>
<reference evidence="6 7" key="1">
    <citation type="submission" date="2019-06" db="EMBL/GenBank/DDBJ databases">
        <title>Tsukamurella conjunctivitidis sp. nov., Tsukamurella assacharolytica sp. nov. and Tsukamurella sputae sp. nov. isolated from patients with conjunctivitis, bacteraemia (lymphoma) and respiratory infection (sputum) in Hong Kong.</title>
        <authorList>
            <person name="Teng J.L.L."/>
            <person name="Lee H.H."/>
            <person name="Fong J.Y.H."/>
            <person name="Fok K.M.N."/>
            <person name="Lau S.K.P."/>
            <person name="Woo P.C.Y."/>
        </authorList>
    </citation>
    <scope>NUCLEOTIDE SEQUENCE [LARGE SCALE GENOMIC DNA]</scope>
    <source>
        <strain evidence="6 7">HKU72</strain>
    </source>
</reference>
<dbReference type="EMBL" id="VIGX01000001">
    <property type="protein sequence ID" value="TWS30596.1"/>
    <property type="molecule type" value="Genomic_DNA"/>
</dbReference>
<dbReference type="InterPro" id="IPR016181">
    <property type="entry name" value="Acyl_CoA_acyltransferase"/>
</dbReference>
<evidence type="ECO:0000256" key="1">
    <source>
        <dbReference type="ARBA" id="ARBA00003818"/>
    </source>
</evidence>
<dbReference type="InterPro" id="IPR019432">
    <property type="entry name" value="Acyltransferase_MbtK/IucB-like"/>
</dbReference>
<keyword evidence="6" id="KW-0808">Transferase</keyword>
<evidence type="ECO:0000256" key="4">
    <source>
        <dbReference type="ARBA" id="ARBA00031122"/>
    </source>
</evidence>
<sequence length="208" mass="22411">MLDHATVGRRLEGREHPPIGDFLAGLDLPGFDLRVVDPDSSDLDVVHGWMNTPEVAAGWGQAWPREQWRRHLIEQLAGTYSVPVLVGRGGADIAYAELYRAHADVVARCYDSDPHDVGVHLAIGSPAHRGGGWGARIGAALMTAGFRADPACRRMLTEPDVRNAAAVGVGASLGMTRLGVVELPHKTAVLFAAEREKFAPRPDLRSES</sequence>
<comment type="function">
    <text evidence="1">Acyltransferase required for the direct transfer of medium- to long-chain fatty acyl moieties from a carrier protein (MbtL) on to the epsilon-amino group of lysine residue in the mycobactin core.</text>
</comment>
<gene>
    <name evidence="6" type="ORF">FK530_01605</name>
</gene>
<evidence type="ECO:0000256" key="2">
    <source>
        <dbReference type="ARBA" id="ARBA00005102"/>
    </source>
</evidence>
<dbReference type="GO" id="GO:0019290">
    <property type="term" value="P:siderophore biosynthetic process"/>
    <property type="evidence" value="ECO:0007669"/>
    <property type="project" value="InterPro"/>
</dbReference>
<accession>A0A5C5S520</accession>
<evidence type="ECO:0000259" key="5">
    <source>
        <dbReference type="SMART" id="SM01006"/>
    </source>
</evidence>
<dbReference type="AlphaFoldDB" id="A0A5C5S520"/>
<dbReference type="Pfam" id="PF13523">
    <property type="entry name" value="Acetyltransf_8"/>
    <property type="match status" value="1"/>
</dbReference>
<dbReference type="RefSeq" id="WP_146485232.1">
    <property type="nucleotide sequence ID" value="NZ_VIGX01000001.1"/>
</dbReference>
<evidence type="ECO:0000313" key="6">
    <source>
        <dbReference type="EMBL" id="TWS30596.1"/>
    </source>
</evidence>
<feature type="domain" description="Acyltransferase MbtK/IucB-like conserved" evidence="5">
    <location>
        <begin position="34"/>
        <end position="82"/>
    </location>
</feature>
<name>A0A5C5S520_9ACTN</name>
<dbReference type="Proteomes" id="UP000319375">
    <property type="component" value="Unassembled WGS sequence"/>
</dbReference>
<evidence type="ECO:0000256" key="3">
    <source>
        <dbReference type="ARBA" id="ARBA00020586"/>
    </source>
</evidence>
<dbReference type="UniPathway" id="UPA00011"/>
<proteinExistence type="predicted"/>